<keyword evidence="2" id="KW-1185">Reference proteome</keyword>
<evidence type="ECO:0000313" key="1">
    <source>
        <dbReference type="EMBL" id="MDO4842429.1"/>
    </source>
</evidence>
<proteinExistence type="predicted"/>
<reference evidence="1" key="1">
    <citation type="submission" date="2023-07" db="EMBL/GenBank/DDBJ databases">
        <title>Between Cages and Wild: Unraveling the Impact of Captivity on Animal Microbiomes and Antimicrobial Resistance.</title>
        <authorList>
            <person name="Schmartz G.P."/>
            <person name="Rehner J."/>
            <person name="Schuff M.J."/>
            <person name="Becker S.L."/>
            <person name="Kravczyk M."/>
            <person name="Gurevich A."/>
            <person name="Francke R."/>
            <person name="Mueller R."/>
            <person name="Keller V."/>
            <person name="Keller A."/>
        </authorList>
    </citation>
    <scope>NUCLEOTIDE SEQUENCE</scope>
    <source>
        <strain evidence="1">S12M_St_49</strain>
    </source>
</reference>
<name>A0AA43UBG1_9ACTN</name>
<accession>A0AA43UBG1</accession>
<evidence type="ECO:0000313" key="2">
    <source>
        <dbReference type="Proteomes" id="UP001168575"/>
    </source>
</evidence>
<comment type="caution">
    <text evidence="1">The sequence shown here is derived from an EMBL/GenBank/DDBJ whole genome shotgun (WGS) entry which is preliminary data.</text>
</comment>
<protein>
    <submittedName>
        <fullName evidence="1">Uncharacterized protein</fullName>
    </submittedName>
</protein>
<dbReference type="EMBL" id="JAUMVS010000167">
    <property type="protein sequence ID" value="MDO4842429.1"/>
    <property type="molecule type" value="Genomic_DNA"/>
</dbReference>
<organism evidence="1 2">
    <name type="scientific">Phoenicibacter congonensis</name>
    <dbReference type="NCBI Taxonomy" id="1944646"/>
    <lineage>
        <taxon>Bacteria</taxon>
        <taxon>Bacillati</taxon>
        <taxon>Actinomycetota</taxon>
        <taxon>Coriobacteriia</taxon>
        <taxon>Eggerthellales</taxon>
        <taxon>Eggerthellaceae</taxon>
        <taxon>Phoenicibacter</taxon>
    </lineage>
</organism>
<gene>
    <name evidence="1" type="ORF">Q3982_07130</name>
</gene>
<dbReference type="AlphaFoldDB" id="A0AA43UBG1"/>
<dbReference type="Proteomes" id="UP001168575">
    <property type="component" value="Unassembled WGS sequence"/>
</dbReference>
<sequence>MSSYDDYWINRAAEKVKRYNEKLTDEEYSAVMKRALYRDESGKLACDILATAREQNWSPLDNVSSWRRDHYKEASLADHGSSLINSGGCFITTACLKHFRDHFDDDCYELTELRHLRDTFVKIQHPSDVEEYYRIGPVIVEAINSHENCDEIYADIYENLVLATIRLSETSYEAAYLHYKDYVANLKNLYCKEVTK</sequence>